<dbReference type="InterPro" id="IPR036631">
    <property type="entry name" value="MGMT_N_sf"/>
</dbReference>
<dbReference type="PROSITE" id="PS00374">
    <property type="entry name" value="MGMT"/>
    <property type="match status" value="1"/>
</dbReference>
<feature type="domain" description="Methylated-DNA-[protein]-cysteine S-methyltransferase DNA binding" evidence="9">
    <location>
        <begin position="107"/>
        <end position="185"/>
    </location>
</feature>
<evidence type="ECO:0000256" key="7">
    <source>
        <dbReference type="ARBA" id="ARBA00023204"/>
    </source>
</evidence>
<dbReference type="AlphaFoldDB" id="A0AAW4FS88"/>
<dbReference type="Pfam" id="PF01035">
    <property type="entry name" value="DNA_binding_1"/>
    <property type="match status" value="1"/>
</dbReference>
<dbReference type="InterPro" id="IPR001497">
    <property type="entry name" value="MethylDNA_cys_MeTrfase_AS"/>
</dbReference>
<evidence type="ECO:0000259" key="9">
    <source>
        <dbReference type="Pfam" id="PF01035"/>
    </source>
</evidence>
<sequence>MNLIDNRTHTPRPRQAVGVANRTTVEYGVAQAELGCVLIARSVGGVCAILIGADAEQLERDLADRFPGRALNRNEAGLRTELAKVLRFIDNPGEGLDLPLALRGTTLQRRVWQALRAIPAGTTITYAELAVRVGAPTSARAVANACAANVIALAIPCHRVVRSSGELAGYRWGIERKRTLIAKEAML</sequence>
<dbReference type="InterPro" id="IPR036217">
    <property type="entry name" value="MethylDNA_cys_MeTrfase_DNAb"/>
</dbReference>
<comment type="caution">
    <text evidence="10">The sequence shown here is derived from an EMBL/GenBank/DDBJ whole genome shotgun (WGS) entry which is preliminary data.</text>
</comment>
<keyword evidence="6" id="KW-0227">DNA damage</keyword>
<dbReference type="GO" id="GO:0006281">
    <property type="term" value="P:DNA repair"/>
    <property type="evidence" value="ECO:0007669"/>
    <property type="project" value="UniProtKB-KW"/>
</dbReference>
<evidence type="ECO:0000256" key="1">
    <source>
        <dbReference type="ARBA" id="ARBA00001286"/>
    </source>
</evidence>
<reference evidence="10 11" key="1">
    <citation type="submission" date="2020-01" db="EMBL/GenBank/DDBJ databases">
        <title>Draft genome assembly of Ensifer adhaerens T173.</title>
        <authorList>
            <person name="Craig J.E."/>
            <person name="Stinchcombe J.R."/>
        </authorList>
    </citation>
    <scope>NUCLEOTIDE SEQUENCE [LARGE SCALE GENOMIC DNA]</scope>
    <source>
        <strain evidence="10 11">T173</strain>
    </source>
</reference>
<evidence type="ECO:0000313" key="10">
    <source>
        <dbReference type="EMBL" id="MBM3094169.1"/>
    </source>
</evidence>
<protein>
    <recommendedName>
        <fullName evidence="3">methylated-DNA--[protein]-cysteine S-methyltransferase</fullName>
        <ecNumber evidence="3">2.1.1.63</ecNumber>
    </recommendedName>
</protein>
<evidence type="ECO:0000256" key="3">
    <source>
        <dbReference type="ARBA" id="ARBA00011918"/>
    </source>
</evidence>
<keyword evidence="7" id="KW-0234">DNA repair</keyword>
<proteinExistence type="inferred from homology"/>
<comment type="catalytic activity">
    <reaction evidence="1">
        <text>a 4-O-methyl-thymidine in DNA + L-cysteinyl-[protein] = a thymidine in DNA + S-methyl-L-cysteinyl-[protein]</text>
        <dbReference type="Rhea" id="RHEA:53428"/>
        <dbReference type="Rhea" id="RHEA-COMP:10131"/>
        <dbReference type="Rhea" id="RHEA-COMP:10132"/>
        <dbReference type="Rhea" id="RHEA-COMP:13555"/>
        <dbReference type="Rhea" id="RHEA-COMP:13556"/>
        <dbReference type="ChEBI" id="CHEBI:29950"/>
        <dbReference type="ChEBI" id="CHEBI:82612"/>
        <dbReference type="ChEBI" id="CHEBI:137386"/>
        <dbReference type="ChEBI" id="CHEBI:137387"/>
        <dbReference type="EC" id="2.1.1.63"/>
    </reaction>
</comment>
<dbReference type="PANTHER" id="PTHR10815">
    <property type="entry name" value="METHYLATED-DNA--PROTEIN-CYSTEINE METHYLTRANSFERASE"/>
    <property type="match status" value="1"/>
</dbReference>
<evidence type="ECO:0000256" key="4">
    <source>
        <dbReference type="ARBA" id="ARBA00022603"/>
    </source>
</evidence>
<dbReference type="InterPro" id="IPR036388">
    <property type="entry name" value="WH-like_DNA-bd_sf"/>
</dbReference>
<dbReference type="PANTHER" id="PTHR10815:SF14">
    <property type="entry name" value="BIFUNCTIONAL TRANSCRIPTIONAL ACTIVATOR_DNA REPAIR ENZYME ADA"/>
    <property type="match status" value="1"/>
</dbReference>
<dbReference type="Gene3D" id="1.10.10.10">
    <property type="entry name" value="Winged helix-like DNA-binding domain superfamily/Winged helix DNA-binding domain"/>
    <property type="match status" value="1"/>
</dbReference>
<dbReference type="FunFam" id="1.10.10.10:FF:000214">
    <property type="entry name" value="Methylated-DNA--protein-cysteine methyltransferase"/>
    <property type="match status" value="1"/>
</dbReference>
<dbReference type="Proteomes" id="UP000744980">
    <property type="component" value="Unassembled WGS sequence"/>
</dbReference>
<evidence type="ECO:0000256" key="5">
    <source>
        <dbReference type="ARBA" id="ARBA00022679"/>
    </source>
</evidence>
<gene>
    <name evidence="10" type="ORF">GFB56_25830</name>
</gene>
<comment type="catalytic activity">
    <reaction evidence="8">
        <text>a 6-O-methyl-2'-deoxyguanosine in DNA + L-cysteinyl-[protein] = S-methyl-L-cysteinyl-[protein] + a 2'-deoxyguanosine in DNA</text>
        <dbReference type="Rhea" id="RHEA:24000"/>
        <dbReference type="Rhea" id="RHEA-COMP:10131"/>
        <dbReference type="Rhea" id="RHEA-COMP:10132"/>
        <dbReference type="Rhea" id="RHEA-COMP:11367"/>
        <dbReference type="Rhea" id="RHEA-COMP:11368"/>
        <dbReference type="ChEBI" id="CHEBI:29950"/>
        <dbReference type="ChEBI" id="CHEBI:82612"/>
        <dbReference type="ChEBI" id="CHEBI:85445"/>
        <dbReference type="ChEBI" id="CHEBI:85448"/>
        <dbReference type="EC" id="2.1.1.63"/>
    </reaction>
</comment>
<dbReference type="SUPFAM" id="SSF46767">
    <property type="entry name" value="Methylated DNA-protein cysteine methyltransferase, C-terminal domain"/>
    <property type="match status" value="1"/>
</dbReference>
<dbReference type="EMBL" id="WXFA01000023">
    <property type="protein sequence ID" value="MBM3094169.1"/>
    <property type="molecule type" value="Genomic_DNA"/>
</dbReference>
<dbReference type="Gene3D" id="3.30.160.70">
    <property type="entry name" value="Methylated DNA-protein cysteine methyltransferase domain"/>
    <property type="match status" value="1"/>
</dbReference>
<evidence type="ECO:0000256" key="2">
    <source>
        <dbReference type="ARBA" id="ARBA00008711"/>
    </source>
</evidence>
<evidence type="ECO:0000313" key="11">
    <source>
        <dbReference type="Proteomes" id="UP000744980"/>
    </source>
</evidence>
<organism evidence="10 11">
    <name type="scientific">Ensifer canadensis</name>
    <dbReference type="NCBI Taxonomy" id="555315"/>
    <lineage>
        <taxon>Bacteria</taxon>
        <taxon>Pseudomonadati</taxon>
        <taxon>Pseudomonadota</taxon>
        <taxon>Alphaproteobacteria</taxon>
        <taxon>Hyphomicrobiales</taxon>
        <taxon>Rhizobiaceae</taxon>
        <taxon>Sinorhizobium/Ensifer group</taxon>
        <taxon>Ensifer</taxon>
    </lineage>
</organism>
<accession>A0AAW4FS88</accession>
<name>A0AAW4FS88_9HYPH</name>
<dbReference type="NCBIfam" id="TIGR00589">
    <property type="entry name" value="ogt"/>
    <property type="match status" value="1"/>
</dbReference>
<dbReference type="EC" id="2.1.1.63" evidence="3"/>
<dbReference type="GO" id="GO:0032259">
    <property type="term" value="P:methylation"/>
    <property type="evidence" value="ECO:0007669"/>
    <property type="project" value="UniProtKB-KW"/>
</dbReference>
<evidence type="ECO:0000256" key="8">
    <source>
        <dbReference type="ARBA" id="ARBA00049348"/>
    </source>
</evidence>
<dbReference type="GO" id="GO:0003908">
    <property type="term" value="F:methylated-DNA-[protein]-cysteine S-methyltransferase activity"/>
    <property type="evidence" value="ECO:0007669"/>
    <property type="project" value="UniProtKB-EC"/>
</dbReference>
<keyword evidence="5 10" id="KW-0808">Transferase</keyword>
<dbReference type="CDD" id="cd06445">
    <property type="entry name" value="ATase"/>
    <property type="match status" value="1"/>
</dbReference>
<keyword evidence="4 10" id="KW-0489">Methyltransferase</keyword>
<dbReference type="InterPro" id="IPR014048">
    <property type="entry name" value="MethylDNA_cys_MeTrfase_DNA-bd"/>
</dbReference>
<keyword evidence="11" id="KW-1185">Reference proteome</keyword>
<dbReference type="SUPFAM" id="SSF53155">
    <property type="entry name" value="Methylated DNA-protein cysteine methyltransferase domain"/>
    <property type="match status" value="1"/>
</dbReference>
<dbReference type="RefSeq" id="WP_113567259.1">
    <property type="nucleotide sequence ID" value="NZ_CP083371.1"/>
</dbReference>
<comment type="similarity">
    <text evidence="2">Belongs to the MGMT family.</text>
</comment>
<evidence type="ECO:0000256" key="6">
    <source>
        <dbReference type="ARBA" id="ARBA00022763"/>
    </source>
</evidence>